<organism evidence="4 5">
    <name type="scientific">Puniceibacterium antarcticum</name>
    <dbReference type="NCBI Taxonomy" id="1206336"/>
    <lineage>
        <taxon>Bacteria</taxon>
        <taxon>Pseudomonadati</taxon>
        <taxon>Pseudomonadota</taxon>
        <taxon>Alphaproteobacteria</taxon>
        <taxon>Rhodobacterales</taxon>
        <taxon>Paracoccaceae</taxon>
        <taxon>Puniceibacterium</taxon>
    </lineage>
</organism>
<keyword evidence="3" id="KW-0949">S-adenosyl-L-methionine</keyword>
<keyword evidence="5" id="KW-1185">Reference proteome</keyword>
<protein>
    <recommendedName>
        <fullName evidence="6">Methyltransferase domain-containing protein</fullName>
    </recommendedName>
</protein>
<dbReference type="GO" id="GO:0032259">
    <property type="term" value="P:methylation"/>
    <property type="evidence" value="ECO:0007669"/>
    <property type="project" value="UniProtKB-KW"/>
</dbReference>
<evidence type="ECO:0000313" key="4">
    <source>
        <dbReference type="EMBL" id="PIL18744.1"/>
    </source>
</evidence>
<dbReference type="SUPFAM" id="SSF53335">
    <property type="entry name" value="S-adenosyl-L-methionine-dependent methyltransferases"/>
    <property type="match status" value="1"/>
</dbReference>
<sequence>MPPLFEGWSSADEAELAENGYATPARAAKALAKHLPERDQPILDFGCGTGLSGQALKQIGFQVIDGCDICPQMLALAGEKALYRDLALVSAEDPLNLAPGSYAAITAISVLGDSAAPPTLLDRLMSSLTTGGKLVFSINDHLRRKRGTMARMNEHLDTGNARLLHAKHGAHLPGIDLKSTVYILEKN</sequence>
<dbReference type="Gene3D" id="3.40.50.150">
    <property type="entry name" value="Vaccinia Virus protein VP39"/>
    <property type="match status" value="1"/>
</dbReference>
<dbReference type="GO" id="GO:0008168">
    <property type="term" value="F:methyltransferase activity"/>
    <property type="evidence" value="ECO:0007669"/>
    <property type="project" value="UniProtKB-KW"/>
</dbReference>
<reference evidence="4 5" key="1">
    <citation type="submission" date="2013-09" db="EMBL/GenBank/DDBJ databases">
        <title>Genome sequencing of Phaeobacter antarcticus sp. nov. SM1211.</title>
        <authorList>
            <person name="Zhang X.-Y."/>
            <person name="Liu C."/>
            <person name="Chen X.-L."/>
            <person name="Xie B.-B."/>
            <person name="Qin Q.-L."/>
            <person name="Rong J.-C."/>
            <person name="Zhang Y.-Z."/>
        </authorList>
    </citation>
    <scope>NUCLEOTIDE SEQUENCE [LARGE SCALE GENOMIC DNA]</scope>
    <source>
        <strain evidence="4 5">SM1211</strain>
    </source>
</reference>
<dbReference type="CDD" id="cd02440">
    <property type="entry name" value="AdoMet_MTases"/>
    <property type="match status" value="1"/>
</dbReference>
<dbReference type="PANTHER" id="PTHR43464:SF19">
    <property type="entry name" value="UBIQUINONE BIOSYNTHESIS O-METHYLTRANSFERASE, MITOCHONDRIAL"/>
    <property type="match status" value="1"/>
</dbReference>
<evidence type="ECO:0000313" key="5">
    <source>
        <dbReference type="Proteomes" id="UP000231259"/>
    </source>
</evidence>
<dbReference type="EMBL" id="AWWI01000121">
    <property type="protein sequence ID" value="PIL18744.1"/>
    <property type="molecule type" value="Genomic_DNA"/>
</dbReference>
<dbReference type="InterPro" id="IPR029063">
    <property type="entry name" value="SAM-dependent_MTases_sf"/>
</dbReference>
<gene>
    <name evidence="4" type="ORF">P775_19430</name>
</gene>
<name>A0A2G8RB23_9RHOB</name>
<evidence type="ECO:0008006" key="6">
    <source>
        <dbReference type="Google" id="ProtNLM"/>
    </source>
</evidence>
<dbReference type="RefSeq" id="WP_245875756.1">
    <property type="nucleotide sequence ID" value="NZ_AWWI01000121.1"/>
</dbReference>
<dbReference type="Pfam" id="PF13489">
    <property type="entry name" value="Methyltransf_23"/>
    <property type="match status" value="1"/>
</dbReference>
<comment type="caution">
    <text evidence="4">The sequence shown here is derived from an EMBL/GenBank/DDBJ whole genome shotgun (WGS) entry which is preliminary data.</text>
</comment>
<dbReference type="AlphaFoldDB" id="A0A2G8RB23"/>
<accession>A0A2G8RB23</accession>
<evidence type="ECO:0000256" key="3">
    <source>
        <dbReference type="ARBA" id="ARBA00022691"/>
    </source>
</evidence>
<evidence type="ECO:0000256" key="2">
    <source>
        <dbReference type="ARBA" id="ARBA00022679"/>
    </source>
</evidence>
<keyword evidence="1" id="KW-0489">Methyltransferase</keyword>
<evidence type="ECO:0000256" key="1">
    <source>
        <dbReference type="ARBA" id="ARBA00022603"/>
    </source>
</evidence>
<keyword evidence="2" id="KW-0808">Transferase</keyword>
<dbReference type="Proteomes" id="UP000231259">
    <property type="component" value="Unassembled WGS sequence"/>
</dbReference>
<proteinExistence type="predicted"/>
<dbReference type="PANTHER" id="PTHR43464">
    <property type="entry name" value="METHYLTRANSFERASE"/>
    <property type="match status" value="1"/>
</dbReference>